<evidence type="ECO:0000259" key="1">
    <source>
        <dbReference type="Pfam" id="PF06985"/>
    </source>
</evidence>
<proteinExistence type="predicted"/>
<dbReference type="InterPro" id="IPR010730">
    <property type="entry name" value="HET"/>
</dbReference>
<dbReference type="InParanoid" id="A0A0C3CY89"/>
<evidence type="ECO:0000313" key="3">
    <source>
        <dbReference type="Proteomes" id="UP000054321"/>
    </source>
</evidence>
<sequence>HSHCSISSPTLLPTRVIDVGDRNNPPFLFEPGELVAPYIALSHCWGKNPIVRTTTGTLAQRKQGIEMSLLPSDFRDAIVIARRLDVRYLWIDSLCIIQDDQLDWQTESAKMCTIYQDALLTISAGLSGHGGGSFFSIPHTTSGIFVRERRALQHYQFSSDFLIPLPSNHIARRAWVFQERLLSTRVLNFTRSEIVWECKTEDVADDPENESDVPLQLAELSTQTLKLFFEDQISVEDLSSKGLVLLWVNIIIHYSALQLSHPKDRLPALSGLAKRFQ</sequence>
<dbReference type="Proteomes" id="UP000054321">
    <property type="component" value="Unassembled WGS sequence"/>
</dbReference>
<dbReference type="OrthoDB" id="3556115at2759"/>
<dbReference type="Pfam" id="PF06985">
    <property type="entry name" value="HET"/>
    <property type="match status" value="1"/>
</dbReference>
<dbReference type="AlphaFoldDB" id="A0A0C3CY89"/>
<evidence type="ECO:0000313" key="2">
    <source>
        <dbReference type="EMBL" id="KIM94607.1"/>
    </source>
</evidence>
<feature type="non-terminal residue" evidence="2">
    <location>
        <position position="1"/>
    </location>
</feature>
<reference evidence="2 3" key="1">
    <citation type="submission" date="2014-04" db="EMBL/GenBank/DDBJ databases">
        <authorList>
            <consortium name="DOE Joint Genome Institute"/>
            <person name="Kuo A."/>
            <person name="Martino E."/>
            <person name="Perotto S."/>
            <person name="Kohler A."/>
            <person name="Nagy L.G."/>
            <person name="Floudas D."/>
            <person name="Copeland A."/>
            <person name="Barry K.W."/>
            <person name="Cichocki N."/>
            <person name="Veneault-Fourrey C."/>
            <person name="LaButti K."/>
            <person name="Lindquist E.A."/>
            <person name="Lipzen A."/>
            <person name="Lundell T."/>
            <person name="Morin E."/>
            <person name="Murat C."/>
            <person name="Sun H."/>
            <person name="Tunlid A."/>
            <person name="Henrissat B."/>
            <person name="Grigoriev I.V."/>
            <person name="Hibbett D.S."/>
            <person name="Martin F."/>
            <person name="Nordberg H.P."/>
            <person name="Cantor M.N."/>
            <person name="Hua S.X."/>
        </authorList>
    </citation>
    <scope>NUCLEOTIDE SEQUENCE [LARGE SCALE GENOMIC DNA]</scope>
    <source>
        <strain evidence="2 3">Zn</strain>
    </source>
</reference>
<dbReference type="PANTHER" id="PTHR33112:SF9">
    <property type="entry name" value="HETEROKARYON INCOMPATIBILITY DOMAIN-CONTAINING PROTEIN"/>
    <property type="match status" value="1"/>
</dbReference>
<dbReference type="EMBL" id="KN832889">
    <property type="protein sequence ID" value="KIM94607.1"/>
    <property type="molecule type" value="Genomic_DNA"/>
</dbReference>
<keyword evidence="3" id="KW-1185">Reference proteome</keyword>
<gene>
    <name evidence="2" type="ORF">OIDMADRAFT_72987</name>
</gene>
<feature type="domain" description="Heterokaryon incompatibility" evidence="1">
    <location>
        <begin position="38"/>
        <end position="179"/>
    </location>
</feature>
<protein>
    <recommendedName>
        <fullName evidence="1">Heterokaryon incompatibility domain-containing protein</fullName>
    </recommendedName>
</protein>
<organism evidence="2 3">
    <name type="scientific">Oidiodendron maius (strain Zn)</name>
    <dbReference type="NCBI Taxonomy" id="913774"/>
    <lineage>
        <taxon>Eukaryota</taxon>
        <taxon>Fungi</taxon>
        <taxon>Dikarya</taxon>
        <taxon>Ascomycota</taxon>
        <taxon>Pezizomycotina</taxon>
        <taxon>Leotiomycetes</taxon>
        <taxon>Leotiomycetes incertae sedis</taxon>
        <taxon>Myxotrichaceae</taxon>
        <taxon>Oidiodendron</taxon>
    </lineage>
</organism>
<reference evidence="3" key="2">
    <citation type="submission" date="2015-01" db="EMBL/GenBank/DDBJ databases">
        <title>Evolutionary Origins and Diversification of the Mycorrhizal Mutualists.</title>
        <authorList>
            <consortium name="DOE Joint Genome Institute"/>
            <consortium name="Mycorrhizal Genomics Consortium"/>
            <person name="Kohler A."/>
            <person name="Kuo A."/>
            <person name="Nagy L.G."/>
            <person name="Floudas D."/>
            <person name="Copeland A."/>
            <person name="Barry K.W."/>
            <person name="Cichocki N."/>
            <person name="Veneault-Fourrey C."/>
            <person name="LaButti K."/>
            <person name="Lindquist E.A."/>
            <person name="Lipzen A."/>
            <person name="Lundell T."/>
            <person name="Morin E."/>
            <person name="Murat C."/>
            <person name="Riley R."/>
            <person name="Ohm R."/>
            <person name="Sun H."/>
            <person name="Tunlid A."/>
            <person name="Henrissat B."/>
            <person name="Grigoriev I.V."/>
            <person name="Hibbett D.S."/>
            <person name="Martin F."/>
        </authorList>
    </citation>
    <scope>NUCLEOTIDE SEQUENCE [LARGE SCALE GENOMIC DNA]</scope>
    <source>
        <strain evidence="3">Zn</strain>
    </source>
</reference>
<accession>A0A0C3CY89</accession>
<feature type="non-terminal residue" evidence="2">
    <location>
        <position position="277"/>
    </location>
</feature>
<name>A0A0C3CY89_OIDMZ</name>
<dbReference type="PANTHER" id="PTHR33112">
    <property type="entry name" value="DOMAIN PROTEIN, PUTATIVE-RELATED"/>
    <property type="match status" value="1"/>
</dbReference>
<dbReference type="HOGENOM" id="CLU_002639_8_3_1"/>